<name>A0ABX8CDQ4_9CHLA</name>
<accession>A0ABX8CDQ4</accession>
<keyword evidence="1" id="KW-1133">Transmembrane helix</keyword>
<dbReference type="Proteomes" id="UP000680625">
    <property type="component" value="Chromosome"/>
</dbReference>
<feature type="transmembrane region" description="Helical" evidence="1">
    <location>
        <begin position="62"/>
        <end position="88"/>
    </location>
</feature>
<feature type="transmembrane region" description="Helical" evidence="1">
    <location>
        <begin position="36"/>
        <end position="56"/>
    </location>
</feature>
<dbReference type="EMBL" id="CP060791">
    <property type="protein sequence ID" value="QVE49145.1"/>
    <property type="molecule type" value="Genomic_DNA"/>
</dbReference>
<protein>
    <recommendedName>
        <fullName evidence="4">Transmembrane protein</fullName>
    </recommendedName>
</protein>
<dbReference type="GeneID" id="301704023"/>
<keyword evidence="1" id="KW-0812">Transmembrane</keyword>
<evidence type="ECO:0008006" key="4">
    <source>
        <dbReference type="Google" id="ProtNLM"/>
    </source>
</evidence>
<evidence type="ECO:0000313" key="3">
    <source>
        <dbReference type="Proteomes" id="UP000680625"/>
    </source>
</evidence>
<evidence type="ECO:0000256" key="1">
    <source>
        <dbReference type="SAM" id="Phobius"/>
    </source>
</evidence>
<keyword evidence="3" id="KW-1185">Reference proteome</keyword>
<organism evidence="2 3">
    <name type="scientific">Chlamydia crocodili</name>
    <dbReference type="NCBI Taxonomy" id="2766982"/>
    <lineage>
        <taxon>Bacteria</taxon>
        <taxon>Pseudomonadati</taxon>
        <taxon>Chlamydiota</taxon>
        <taxon>Chlamydiia</taxon>
        <taxon>Chlamydiales</taxon>
        <taxon>Chlamydiaceae</taxon>
        <taxon>Chlamydia/Chlamydophila group</taxon>
        <taxon>Chlamydia</taxon>
    </lineage>
</organism>
<dbReference type="RefSeq" id="WP_213241111.1">
    <property type="nucleotide sequence ID" value="NZ_CP060791.1"/>
</dbReference>
<gene>
    <name evidence="2" type="ORF">H9Q19_00275</name>
</gene>
<sequence length="108" mass="11435">MSCKQVMSDIRDGLGFNGFSSRHLVKQKLSVNITRVIMTLVTLLLGFGALICGIGTCTSASFMAMSLAGGAAIALGLVMLMLACYWSYGVFASFQARKAPLPGTIQHV</sequence>
<keyword evidence="1" id="KW-0472">Membrane</keyword>
<reference evidence="2 3" key="1">
    <citation type="submission" date="2020-08" db="EMBL/GenBank/DDBJ databases">
        <title>Isolation and characterization of novel Chlamydia from Siamese crocodiles (Crocodylus siamensis).</title>
        <authorList>
            <person name="Sariya L."/>
        </authorList>
    </citation>
    <scope>NUCLEOTIDE SEQUENCE [LARGE SCALE GENOMIC DNA]</scope>
    <source>
        <strain evidence="2 3">No. 12</strain>
    </source>
</reference>
<evidence type="ECO:0000313" key="2">
    <source>
        <dbReference type="EMBL" id="QVE49145.1"/>
    </source>
</evidence>
<proteinExistence type="predicted"/>